<sequence length="486" mass="55026">MKKIILILTIVLLTSCAKKIYPEKPSKGTIKKVEYKNSFITLPFNFSIKEIQNLLNTKIPKGLVYHQKNGIGGFYRSDVRLYRNSPISFTVSGSKLRFAIPIKVDVYGAKRKKIFFAYVTKTGRGTARATVYLDVDLKLKPDYSFDVATDLNASLHQAVIKIPLLGNIVGPIFGNPKITISVKSLVKPELKKAINKAIPNLNNLLKAEVNKVNIKKEVEKYWTKLGKPINLQENAWLETKPTGLYFNNISSNSNSFNIKVGLSSKLKLAYKDAPKIYKDPQPNLTVDQLKDGNFNIYLPTSISFDKLEKEINEKIAGKTYFSKNKKHKVKVNKIFIYGSKNVDAQTIAIGIDFKGKIKGLFKKRVKGELWFNLFPEYDSITKVVRLKDLKFTSNTNSILIDKAVPWLADKFYMEKILDESKVEIAGDLENYKKLINEEIKEIILDKLTIKGALKSLNFEGFNIGKEKMILLITADGILKTSPIKIE</sequence>
<dbReference type="Proteomes" id="UP000238882">
    <property type="component" value="Unassembled WGS sequence"/>
</dbReference>
<reference evidence="1 2" key="1">
    <citation type="submission" date="2016-12" db="EMBL/GenBank/DDBJ databases">
        <title>Trade-off between light-utilization and light-protection in marine flavobacteria.</title>
        <authorList>
            <person name="Kumagai Y."/>
            <person name="Yoshizawa S."/>
            <person name="Kogure K."/>
            <person name="Iwasaki W."/>
        </authorList>
    </citation>
    <scope>NUCLEOTIDE SEQUENCE [LARGE SCALE GENOMIC DNA]</scope>
    <source>
        <strain evidence="1 2">NBRC 108759</strain>
    </source>
</reference>
<dbReference type="AlphaFoldDB" id="A0A2S7WRB4"/>
<gene>
    <name evidence="1" type="ORF">BTO18_13535</name>
</gene>
<organism evidence="1 2">
    <name type="scientific">Polaribacter porphyrae</name>
    <dbReference type="NCBI Taxonomy" id="1137780"/>
    <lineage>
        <taxon>Bacteria</taxon>
        <taxon>Pseudomonadati</taxon>
        <taxon>Bacteroidota</taxon>
        <taxon>Flavobacteriia</taxon>
        <taxon>Flavobacteriales</taxon>
        <taxon>Flavobacteriaceae</taxon>
    </lineage>
</organism>
<evidence type="ECO:0000313" key="1">
    <source>
        <dbReference type="EMBL" id="PQJ80134.1"/>
    </source>
</evidence>
<dbReference type="Pfam" id="PF14356">
    <property type="entry name" value="DUF4403"/>
    <property type="match status" value="1"/>
</dbReference>
<dbReference type="InterPro" id="IPR025515">
    <property type="entry name" value="DUF4403"/>
</dbReference>
<proteinExistence type="predicted"/>
<keyword evidence="2" id="KW-1185">Reference proteome</keyword>
<name>A0A2S7WRB4_9FLAO</name>
<protein>
    <recommendedName>
        <fullName evidence="3">DUF4403 domain-containing protein</fullName>
    </recommendedName>
</protein>
<comment type="caution">
    <text evidence="1">The sequence shown here is derived from an EMBL/GenBank/DDBJ whole genome shotgun (WGS) entry which is preliminary data.</text>
</comment>
<accession>A0A2S7WRB4</accession>
<evidence type="ECO:0008006" key="3">
    <source>
        <dbReference type="Google" id="ProtNLM"/>
    </source>
</evidence>
<dbReference type="RefSeq" id="WP_105016729.1">
    <property type="nucleotide sequence ID" value="NZ_MSCN01000001.1"/>
</dbReference>
<dbReference type="EMBL" id="MSCN01000001">
    <property type="protein sequence ID" value="PQJ80134.1"/>
    <property type="molecule type" value="Genomic_DNA"/>
</dbReference>
<evidence type="ECO:0000313" key="2">
    <source>
        <dbReference type="Proteomes" id="UP000238882"/>
    </source>
</evidence>
<dbReference type="PROSITE" id="PS51257">
    <property type="entry name" value="PROKAR_LIPOPROTEIN"/>
    <property type="match status" value="1"/>
</dbReference>